<dbReference type="EMBL" id="CP034593">
    <property type="protein sequence ID" value="AZQ77865.1"/>
    <property type="molecule type" value="Genomic_DNA"/>
</dbReference>
<gene>
    <name evidence="1" type="ORF">EJ997_11480</name>
</gene>
<dbReference type="OrthoDB" id="9798604at2"/>
<keyword evidence="2" id="KW-1185">Reference proteome</keyword>
<dbReference type="SUPFAM" id="SSF51905">
    <property type="entry name" value="FAD/NAD(P)-binding domain"/>
    <property type="match status" value="1"/>
</dbReference>
<organism evidence="1 2">
    <name type="scientific">Flaviflexus ciconiae</name>
    <dbReference type="NCBI Taxonomy" id="2496867"/>
    <lineage>
        <taxon>Bacteria</taxon>
        <taxon>Bacillati</taxon>
        <taxon>Actinomycetota</taxon>
        <taxon>Actinomycetes</taxon>
        <taxon>Actinomycetales</taxon>
        <taxon>Actinomycetaceae</taxon>
        <taxon>Flaviflexus</taxon>
    </lineage>
</organism>
<name>A0A3S9PZS2_9ACTO</name>
<dbReference type="InterPro" id="IPR036188">
    <property type="entry name" value="FAD/NAD-bd_sf"/>
</dbReference>
<dbReference type="Gene3D" id="3.50.50.60">
    <property type="entry name" value="FAD/NAD(P)-binding domain"/>
    <property type="match status" value="1"/>
</dbReference>
<proteinExistence type="predicted"/>
<dbReference type="AlphaFoldDB" id="A0A3S9PZS2"/>
<reference evidence="1 2" key="1">
    <citation type="submission" date="2018-12" db="EMBL/GenBank/DDBJ databases">
        <title>Complete genome sequence of Flaviflexus sp. H23T48.</title>
        <authorList>
            <person name="Bae J.-W."/>
            <person name="Lee J.-Y."/>
        </authorList>
    </citation>
    <scope>NUCLEOTIDE SEQUENCE [LARGE SCALE GENOMIC DNA]</scope>
    <source>
        <strain evidence="1 2">H23T48</strain>
    </source>
</reference>
<dbReference type="Gene3D" id="3.30.560.10">
    <property type="entry name" value="Glucose Oxidase, domain 3"/>
    <property type="match status" value="1"/>
</dbReference>
<dbReference type="PROSITE" id="PS51257">
    <property type="entry name" value="PROKAR_LIPOPROTEIN"/>
    <property type="match status" value="1"/>
</dbReference>
<dbReference type="KEGG" id="flh:EJ997_11480"/>
<protein>
    <submittedName>
        <fullName evidence="1">GMC family oxidoreductase</fullName>
    </submittedName>
</protein>
<dbReference type="Pfam" id="PF13450">
    <property type="entry name" value="NAD_binding_8"/>
    <property type="match status" value="1"/>
</dbReference>
<accession>A0A3S9PZS2</accession>
<sequence>MSKNPDYLIVGAGSAGCVLARRLIDAGKKVTILEAGPWDTNPIIPNVWEAGLLWGGPEDWGC</sequence>
<evidence type="ECO:0000313" key="1">
    <source>
        <dbReference type="EMBL" id="AZQ77865.1"/>
    </source>
</evidence>
<dbReference type="Proteomes" id="UP000280344">
    <property type="component" value="Chromosome"/>
</dbReference>
<dbReference type="RefSeq" id="WP_126704667.1">
    <property type="nucleotide sequence ID" value="NZ_CP034593.1"/>
</dbReference>
<evidence type="ECO:0000313" key="2">
    <source>
        <dbReference type="Proteomes" id="UP000280344"/>
    </source>
</evidence>